<organism evidence="2 3">
    <name type="scientific">Giardia muris</name>
    <dbReference type="NCBI Taxonomy" id="5742"/>
    <lineage>
        <taxon>Eukaryota</taxon>
        <taxon>Metamonada</taxon>
        <taxon>Diplomonadida</taxon>
        <taxon>Hexamitidae</taxon>
        <taxon>Giardiinae</taxon>
        <taxon>Giardia</taxon>
    </lineage>
</organism>
<protein>
    <submittedName>
        <fullName evidence="2">Uncharacterized protein</fullName>
    </submittedName>
</protein>
<evidence type="ECO:0000256" key="1">
    <source>
        <dbReference type="SAM" id="MobiDB-lite"/>
    </source>
</evidence>
<keyword evidence="3" id="KW-1185">Reference proteome</keyword>
<gene>
    <name evidence="2" type="ORF">GMRT_11668</name>
</gene>
<dbReference type="VEuPathDB" id="GiardiaDB:GMRT_11668"/>
<name>A0A4Z1T1G5_GIAMU</name>
<reference evidence="2 3" key="1">
    <citation type="submission" date="2019-05" db="EMBL/GenBank/DDBJ databases">
        <title>The compact genome of Giardia muris reveals important steps in the evolution of intestinal protozoan parasites.</title>
        <authorList>
            <person name="Xu F."/>
            <person name="Jimenez-Gonzalez A."/>
            <person name="Einarsson E."/>
            <person name="Astvaldsson A."/>
            <person name="Peirasmaki D."/>
            <person name="Eckmann L."/>
            <person name="Andersson J.O."/>
            <person name="Svard S.G."/>
            <person name="Jerlstrom-Hultqvist J."/>
        </authorList>
    </citation>
    <scope>NUCLEOTIDE SEQUENCE [LARGE SCALE GENOMIC DNA]</scope>
    <source>
        <strain evidence="2 3">Roberts-Thomson</strain>
    </source>
</reference>
<dbReference type="AlphaFoldDB" id="A0A4Z1T1G5"/>
<accession>A0A4Z1T1G5</accession>
<comment type="caution">
    <text evidence="2">The sequence shown here is derived from an EMBL/GenBank/DDBJ whole genome shotgun (WGS) entry which is preliminary data.</text>
</comment>
<dbReference type="Proteomes" id="UP000315496">
    <property type="component" value="Chromosome 1"/>
</dbReference>
<evidence type="ECO:0000313" key="2">
    <source>
        <dbReference type="EMBL" id="TNJ29538.1"/>
    </source>
</evidence>
<proteinExistence type="predicted"/>
<feature type="region of interest" description="Disordered" evidence="1">
    <location>
        <begin position="226"/>
        <end position="246"/>
    </location>
</feature>
<evidence type="ECO:0000313" key="3">
    <source>
        <dbReference type="Proteomes" id="UP000315496"/>
    </source>
</evidence>
<sequence>MRGDQSTVAERNPKSTESLVYPFGRCAQYLRGSCRSRTRYLSRLGTSSQEERERVVIEQERLDQEQEQLATVHEAAALQVRSTMSKKRCRTTYASDENRLNQLHKRYLLRRKEIEDSEDLDLKARADAYATLLEGLRLYMTLAVHLKSYHSFFKGSTLLDQENFKFEVSTRTRLIISQAEAIKRAIDGKDPVPDELTSYPEELKVYLRAIRICRDIIPKLKYKDADEKPMDSKRPQSQRLSRGVAITRKPAADLGVDDIFE</sequence>
<dbReference type="EMBL" id="VDLU01000001">
    <property type="protein sequence ID" value="TNJ29538.1"/>
    <property type="molecule type" value="Genomic_DNA"/>
</dbReference>